<dbReference type="OrthoDB" id="28755at2759"/>
<feature type="transmembrane region" description="Helical" evidence="6">
    <location>
        <begin position="71"/>
        <end position="93"/>
    </location>
</feature>
<organism evidence="7 8">
    <name type="scientific">Trichoderma arundinaceum</name>
    <dbReference type="NCBI Taxonomy" id="490622"/>
    <lineage>
        <taxon>Eukaryota</taxon>
        <taxon>Fungi</taxon>
        <taxon>Dikarya</taxon>
        <taxon>Ascomycota</taxon>
        <taxon>Pezizomycotina</taxon>
        <taxon>Sordariomycetes</taxon>
        <taxon>Hypocreomycetidae</taxon>
        <taxon>Hypocreales</taxon>
        <taxon>Hypocreaceae</taxon>
        <taxon>Trichoderma</taxon>
    </lineage>
</organism>
<dbReference type="EMBL" id="PXOA01000978">
    <property type="protein sequence ID" value="RFU72111.1"/>
    <property type="molecule type" value="Genomic_DNA"/>
</dbReference>
<keyword evidence="8" id="KW-1185">Reference proteome</keyword>
<dbReference type="InterPro" id="IPR036259">
    <property type="entry name" value="MFS_trans_sf"/>
</dbReference>
<dbReference type="PANTHER" id="PTHR19432:SF35">
    <property type="entry name" value="SOLUTE CARRIER FAMILY 45 MEMBER 3 ISOFORM X1"/>
    <property type="match status" value="1"/>
</dbReference>
<keyword evidence="3 6" id="KW-0812">Transmembrane</keyword>
<feature type="transmembrane region" description="Helical" evidence="6">
    <location>
        <begin position="347"/>
        <end position="368"/>
    </location>
</feature>
<comment type="caution">
    <text evidence="7">The sequence shown here is derived from an EMBL/GenBank/DDBJ whole genome shotgun (WGS) entry which is preliminary data.</text>
</comment>
<evidence type="ECO:0000256" key="4">
    <source>
        <dbReference type="ARBA" id="ARBA00022989"/>
    </source>
</evidence>
<evidence type="ECO:0000313" key="7">
    <source>
        <dbReference type="EMBL" id="RFU72111.1"/>
    </source>
</evidence>
<reference evidence="7 8" key="1">
    <citation type="journal article" date="2018" name="PLoS Pathog.">
        <title>Evolution of structural diversity of trichothecenes, a family of toxins produced by plant pathogenic and entomopathogenic fungi.</title>
        <authorList>
            <person name="Proctor R.H."/>
            <person name="McCormick S.P."/>
            <person name="Kim H.S."/>
            <person name="Cardoza R.E."/>
            <person name="Stanley A.M."/>
            <person name="Lindo L."/>
            <person name="Kelly A."/>
            <person name="Brown D.W."/>
            <person name="Lee T."/>
            <person name="Vaughan M.M."/>
            <person name="Alexander N.J."/>
            <person name="Busman M."/>
            <person name="Gutierrez S."/>
        </authorList>
    </citation>
    <scope>NUCLEOTIDE SEQUENCE [LARGE SCALE GENOMIC DNA]</scope>
    <source>
        <strain evidence="7 8">IBT 40837</strain>
    </source>
</reference>
<keyword evidence="5 6" id="KW-0472">Membrane</keyword>
<proteinExistence type="predicted"/>
<evidence type="ECO:0000256" key="6">
    <source>
        <dbReference type="SAM" id="Phobius"/>
    </source>
</evidence>
<evidence type="ECO:0000256" key="2">
    <source>
        <dbReference type="ARBA" id="ARBA00022448"/>
    </source>
</evidence>
<feature type="transmembrane region" description="Helical" evidence="6">
    <location>
        <begin position="375"/>
        <end position="397"/>
    </location>
</feature>
<dbReference type="SUPFAM" id="SSF103473">
    <property type="entry name" value="MFS general substrate transporter"/>
    <property type="match status" value="1"/>
</dbReference>
<keyword evidence="2" id="KW-0813">Transport</keyword>
<dbReference type="Gene3D" id="1.20.1250.20">
    <property type="entry name" value="MFS general substrate transporter like domains"/>
    <property type="match status" value="1"/>
</dbReference>
<evidence type="ECO:0000256" key="3">
    <source>
        <dbReference type="ARBA" id="ARBA00022692"/>
    </source>
</evidence>
<feature type="transmembrane region" description="Helical" evidence="6">
    <location>
        <begin position="204"/>
        <end position="224"/>
    </location>
</feature>
<protein>
    <submittedName>
        <fullName evidence="7">Sucrose transporter</fullName>
    </submittedName>
</protein>
<evidence type="ECO:0000313" key="8">
    <source>
        <dbReference type="Proteomes" id="UP000266272"/>
    </source>
</evidence>
<dbReference type="AlphaFoldDB" id="A0A395N8A9"/>
<name>A0A395N8A9_TRIAR</name>
<feature type="transmembrane region" description="Helical" evidence="6">
    <location>
        <begin position="105"/>
        <end position="123"/>
    </location>
</feature>
<dbReference type="GO" id="GO:0008506">
    <property type="term" value="F:sucrose:proton symporter activity"/>
    <property type="evidence" value="ECO:0007669"/>
    <property type="project" value="TreeGrafter"/>
</dbReference>
<evidence type="ECO:0000256" key="1">
    <source>
        <dbReference type="ARBA" id="ARBA00004141"/>
    </source>
</evidence>
<feature type="transmembrane region" description="Helical" evidence="6">
    <location>
        <begin position="135"/>
        <end position="155"/>
    </location>
</feature>
<dbReference type="GO" id="GO:0005886">
    <property type="term" value="C:plasma membrane"/>
    <property type="evidence" value="ECO:0007669"/>
    <property type="project" value="TreeGrafter"/>
</dbReference>
<dbReference type="Proteomes" id="UP000266272">
    <property type="component" value="Unassembled WGS sequence"/>
</dbReference>
<dbReference type="PANTHER" id="PTHR19432">
    <property type="entry name" value="SUGAR TRANSPORTER"/>
    <property type="match status" value="1"/>
</dbReference>
<sequence length="484" mass="52213">MGHDADADNVPLMEKSTVSDVIDDELSDETPSRWDFLIHTIPFFGLQLAYTVQQVFGIPYLSSLGVPDTQLPIFVMSGPLAGFVVPPVIAVFSDTIRSPWGKRKPFIFLGGFGIILSFLFLASAQPLAETLAPHASVTVSHIIAGLSIYTLNFAIQPLQLGLRASVIDHFKPNQQVAANLWISRLQSLGSVFVALVGLGYSPAFWDLSIAVVCVLVPLLGIVAFTNNMKPGPQWSDHKSAEPAAHYEADVPDTAGVMVCMVLGSSLLKRSALTSASESESSHAVAREALLFHIASLTTLVMVSLVWNPSNGKDRTKIQLDANSDEKDESGTLYTKGLSHIRDVLMRWVWKPSLVALAVSLIATCLLASLSTPSPFPITAITLLLGANGIFFALANWVPNALIAHEATAQAWSREMIAAEEDTVDEEDDTPMLLAVHNMAITVPQIMASIVSWLLLQGLAVLGLQQDIVWIFAICIPPALWAACL</sequence>
<evidence type="ECO:0000256" key="5">
    <source>
        <dbReference type="ARBA" id="ARBA00023136"/>
    </source>
</evidence>
<gene>
    <name evidence="7" type="ORF">TARUN_10154</name>
</gene>
<accession>A0A395N8A9</accession>
<feature type="transmembrane region" description="Helical" evidence="6">
    <location>
        <begin position="176"/>
        <end position="198"/>
    </location>
</feature>
<comment type="subcellular location">
    <subcellularLocation>
        <location evidence="1">Membrane</location>
        <topology evidence="1">Multi-pass membrane protein</topology>
    </subcellularLocation>
</comment>
<keyword evidence="4 6" id="KW-1133">Transmembrane helix</keyword>